<sequence length="629" mass="71459">MSFFQFDDGIDEAAIERLHTTDWHSISSSSPHYDGLDSLLFEDFRFLDERQLNERGEYHFWLGELAVGKKQCEIAYSLYSRSLRIMENVLQESDSKSPSTIFSDVHSGCSKDGRLIQSLLESQTKPISLMQNASSLCSASSKGSNLYIPFDVWSSIIKYLSVFHRLSLMTTSIEWNSAILASLSAINSLDLRESRWPLSSEIVIRLLRLCHESLVEIVVDNLIISEIDSVIQVLRNTSDKPSTSRIDFPKLKSLSILHPEAALKYLYVNMENPHHMPHLRNFANFTKLTLPVEEPRDIIESLMLGDFPNLAELNLVLSYDVTRRQSKITFFSDLVTSYRHPSLRILNIGGSPFREDYKHSFPFSKRNERARISLTLILYLLRMSPLLVEFRCTYMDVVSDSFPSDEELPANLSLTRLNEHLKALDMRYSICSSDIELPVTSEFISMRMVGRLPILGNRGYVNTQDAVSIHDSSDTFPIIHLDISYCQSIQGGSLYRFLRPVSGSSLTTLDLSFCSNVNFSERCFDTEGLTLMRWLLQKFFQLQSLMIGYNQNVIDRDLDDIAESAPTQLVHLDLSGCPKITDAGALGLLLESHSLKCLKRLVIFNNPQLSSTVFQLSSRDIKILGLYSA</sequence>
<evidence type="ECO:0000313" key="1">
    <source>
        <dbReference type="EMBL" id="KAK7203045.1"/>
    </source>
</evidence>
<evidence type="ECO:0000313" key="2">
    <source>
        <dbReference type="Proteomes" id="UP001498771"/>
    </source>
</evidence>
<dbReference type="InterPro" id="IPR001611">
    <property type="entry name" value="Leu-rich_rpt"/>
</dbReference>
<protein>
    <recommendedName>
        <fullName evidence="3">F-box domain-containing protein</fullName>
    </recommendedName>
</protein>
<dbReference type="EMBL" id="JBBJBU010000014">
    <property type="protein sequence ID" value="KAK7203045.1"/>
    <property type="molecule type" value="Genomic_DNA"/>
</dbReference>
<comment type="caution">
    <text evidence="1">The sequence shown here is derived from an EMBL/GenBank/DDBJ whole genome shotgun (WGS) entry which is preliminary data.</text>
</comment>
<dbReference type="InterPro" id="IPR032675">
    <property type="entry name" value="LRR_dom_sf"/>
</dbReference>
<dbReference type="PANTHER" id="PTHR13318">
    <property type="entry name" value="PARTNER OF PAIRED, ISOFORM B-RELATED"/>
    <property type="match status" value="1"/>
</dbReference>
<reference evidence="1 2" key="1">
    <citation type="submission" date="2024-03" db="EMBL/GenBank/DDBJ databases">
        <title>Genome-scale model development and genomic sequencing of the oleaginous clade Lipomyces.</title>
        <authorList>
            <consortium name="Lawrence Berkeley National Laboratory"/>
            <person name="Czajka J.J."/>
            <person name="Han Y."/>
            <person name="Kim J."/>
            <person name="Mondo S.J."/>
            <person name="Hofstad B.A."/>
            <person name="Robles A."/>
            <person name="Haridas S."/>
            <person name="Riley R."/>
            <person name="LaButti K."/>
            <person name="Pangilinan J."/>
            <person name="Andreopoulos W."/>
            <person name="Lipzen A."/>
            <person name="Yan J."/>
            <person name="Wang M."/>
            <person name="Ng V."/>
            <person name="Grigoriev I.V."/>
            <person name="Spatafora J.W."/>
            <person name="Magnuson J.K."/>
            <person name="Baker S.E."/>
            <person name="Pomraning K.R."/>
        </authorList>
    </citation>
    <scope>NUCLEOTIDE SEQUENCE [LARGE SCALE GENOMIC DNA]</scope>
    <source>
        <strain evidence="1 2">Phaff 52-87</strain>
    </source>
</reference>
<dbReference type="GeneID" id="90040254"/>
<evidence type="ECO:0008006" key="3">
    <source>
        <dbReference type="Google" id="ProtNLM"/>
    </source>
</evidence>
<proteinExistence type="predicted"/>
<dbReference type="Gene3D" id="3.80.10.10">
    <property type="entry name" value="Ribonuclease Inhibitor"/>
    <property type="match status" value="1"/>
</dbReference>
<organism evidence="1 2">
    <name type="scientific">Myxozyma melibiosi</name>
    <dbReference type="NCBI Taxonomy" id="54550"/>
    <lineage>
        <taxon>Eukaryota</taxon>
        <taxon>Fungi</taxon>
        <taxon>Dikarya</taxon>
        <taxon>Ascomycota</taxon>
        <taxon>Saccharomycotina</taxon>
        <taxon>Lipomycetes</taxon>
        <taxon>Lipomycetales</taxon>
        <taxon>Lipomycetaceae</taxon>
        <taxon>Myxozyma</taxon>
    </lineage>
</organism>
<dbReference type="Proteomes" id="UP001498771">
    <property type="component" value="Unassembled WGS sequence"/>
</dbReference>
<dbReference type="RefSeq" id="XP_064766078.1">
    <property type="nucleotide sequence ID" value="XM_064914742.1"/>
</dbReference>
<gene>
    <name evidence="1" type="ORF">BZA70DRAFT_302650</name>
</gene>
<keyword evidence="2" id="KW-1185">Reference proteome</keyword>
<dbReference type="Pfam" id="PF13516">
    <property type="entry name" value="LRR_6"/>
    <property type="match status" value="1"/>
</dbReference>
<accession>A0ABR1EZR7</accession>
<dbReference type="SUPFAM" id="SSF52047">
    <property type="entry name" value="RNI-like"/>
    <property type="match status" value="1"/>
</dbReference>
<name>A0ABR1EZR7_9ASCO</name>